<evidence type="ECO:0000313" key="2">
    <source>
        <dbReference type="EMBL" id="MEY8772848.1"/>
    </source>
</evidence>
<accession>A0ABV4EDG9</accession>
<reference evidence="2 3" key="1">
    <citation type="submission" date="2024-07" db="EMBL/GenBank/DDBJ databases">
        <authorList>
            <person name="Hebao G."/>
        </authorList>
    </citation>
    <scope>NUCLEOTIDE SEQUENCE [LARGE SCALE GENOMIC DNA]</scope>
    <source>
        <strain evidence="2 3">ACCC 02193</strain>
    </source>
</reference>
<evidence type="ECO:0000256" key="1">
    <source>
        <dbReference type="SAM" id="MobiDB-lite"/>
    </source>
</evidence>
<dbReference type="EMBL" id="JBGFFX010000016">
    <property type="protein sequence ID" value="MEY8772848.1"/>
    <property type="molecule type" value="Genomic_DNA"/>
</dbReference>
<keyword evidence="3" id="KW-1185">Reference proteome</keyword>
<evidence type="ECO:0000313" key="3">
    <source>
        <dbReference type="Proteomes" id="UP001565243"/>
    </source>
</evidence>
<name>A0ABV4EDG9_9GAMM</name>
<comment type="caution">
    <text evidence="2">The sequence shown here is derived from an EMBL/GenBank/DDBJ whole genome shotgun (WGS) entry which is preliminary data.</text>
</comment>
<dbReference type="RefSeq" id="WP_369896566.1">
    <property type="nucleotide sequence ID" value="NZ_JBGFFX010000016.1"/>
</dbReference>
<organism evidence="2 3">
    <name type="scientific">Erwinia aeris</name>
    <dbReference type="NCBI Taxonomy" id="3239803"/>
    <lineage>
        <taxon>Bacteria</taxon>
        <taxon>Pseudomonadati</taxon>
        <taxon>Pseudomonadota</taxon>
        <taxon>Gammaproteobacteria</taxon>
        <taxon>Enterobacterales</taxon>
        <taxon>Erwiniaceae</taxon>
        <taxon>Erwinia</taxon>
    </lineage>
</organism>
<feature type="region of interest" description="Disordered" evidence="1">
    <location>
        <begin position="26"/>
        <end position="52"/>
    </location>
</feature>
<gene>
    <name evidence="2" type="ORF">AB6T85_20785</name>
</gene>
<dbReference type="Proteomes" id="UP001565243">
    <property type="component" value="Unassembled WGS sequence"/>
</dbReference>
<protein>
    <submittedName>
        <fullName evidence="2">Uncharacterized protein</fullName>
    </submittedName>
</protein>
<sequence length="52" mass="5624">MAISICSGKVFTLAVKREAEQGRILKSGRKVPQAKKTGPERSGPVLQLKKSD</sequence>
<proteinExistence type="predicted"/>